<evidence type="ECO:0000313" key="2">
    <source>
        <dbReference type="EMBL" id="CAG2001129.1"/>
    </source>
</evidence>
<organism evidence="3">
    <name type="scientific">Gibberella zeae</name>
    <name type="common">Wheat head blight fungus</name>
    <name type="synonym">Fusarium graminearum</name>
    <dbReference type="NCBI Taxonomy" id="5518"/>
    <lineage>
        <taxon>Eukaryota</taxon>
        <taxon>Fungi</taxon>
        <taxon>Dikarya</taxon>
        <taxon>Ascomycota</taxon>
        <taxon>Pezizomycotina</taxon>
        <taxon>Sordariomycetes</taxon>
        <taxon>Hypocreomycetidae</taxon>
        <taxon>Hypocreales</taxon>
        <taxon>Nectriaceae</taxon>
        <taxon>Fusarium</taxon>
    </lineage>
</organism>
<dbReference type="EMBL" id="CAAKMV010000129">
    <property type="protein sequence ID" value="VIO57452.1"/>
    <property type="molecule type" value="Genomic_DNA"/>
</dbReference>
<feature type="non-terminal residue" evidence="3">
    <location>
        <position position="1"/>
    </location>
</feature>
<dbReference type="AlphaFoldDB" id="A0A4E9EA17"/>
<protein>
    <submittedName>
        <fullName evidence="3">Uncharacterized protein</fullName>
    </submittedName>
</protein>
<accession>A0A4E9EA17</accession>
<name>A0A4E9EA17_GIBZA</name>
<reference evidence="2" key="2">
    <citation type="submission" date="2021-03" db="EMBL/GenBank/DDBJ databases">
        <authorList>
            <person name="Alouane T."/>
            <person name="Langin T."/>
            <person name="Bonhomme L."/>
        </authorList>
    </citation>
    <scope>NUCLEOTIDE SEQUENCE</scope>
    <source>
        <strain evidence="2">MDC_Fg202</strain>
    </source>
</reference>
<proteinExistence type="predicted"/>
<dbReference type="EMBL" id="CAJPIJ010000167">
    <property type="protein sequence ID" value="CAG2001129.1"/>
    <property type="molecule type" value="Genomic_DNA"/>
</dbReference>
<dbReference type="Proteomes" id="UP000746612">
    <property type="component" value="Unassembled WGS sequence"/>
</dbReference>
<feature type="chain" id="PRO_5041166768" evidence="1">
    <location>
        <begin position="24"/>
        <end position="100"/>
    </location>
</feature>
<gene>
    <name evidence="3" type="ORF">FUG_LOCUS251742</name>
    <name evidence="2" type="ORF">MDCFG202_LOCUS464404</name>
</gene>
<keyword evidence="1" id="KW-0732">Signal</keyword>
<sequence length="100" mass="10823">SRLYISFVAPSLWVLHLFTSNPAKSPISAKNGHKQQILTATRLRYQALDELVGKAISWLITVSRGLSQAPAQPEVAPEVATATGGWSYPGRLCRCLAASM</sequence>
<reference evidence="3" key="1">
    <citation type="submission" date="2019-04" db="EMBL/GenBank/DDBJ databases">
        <authorList>
            <person name="Melise S."/>
            <person name="Noan J."/>
            <person name="Okalmin O."/>
        </authorList>
    </citation>
    <scope>NUCLEOTIDE SEQUENCE</scope>
    <source>
        <strain evidence="3">FN9</strain>
    </source>
</reference>
<evidence type="ECO:0000313" key="3">
    <source>
        <dbReference type="EMBL" id="VIO57452.1"/>
    </source>
</evidence>
<feature type="signal peptide" evidence="1">
    <location>
        <begin position="1"/>
        <end position="23"/>
    </location>
</feature>
<evidence type="ECO:0000256" key="1">
    <source>
        <dbReference type="SAM" id="SignalP"/>
    </source>
</evidence>